<name>A0A0A9CKB1_ARUDO</name>
<organism evidence="2">
    <name type="scientific">Arundo donax</name>
    <name type="common">Giant reed</name>
    <name type="synonym">Donax arundinaceus</name>
    <dbReference type="NCBI Taxonomy" id="35708"/>
    <lineage>
        <taxon>Eukaryota</taxon>
        <taxon>Viridiplantae</taxon>
        <taxon>Streptophyta</taxon>
        <taxon>Embryophyta</taxon>
        <taxon>Tracheophyta</taxon>
        <taxon>Spermatophyta</taxon>
        <taxon>Magnoliopsida</taxon>
        <taxon>Liliopsida</taxon>
        <taxon>Poales</taxon>
        <taxon>Poaceae</taxon>
        <taxon>PACMAD clade</taxon>
        <taxon>Arundinoideae</taxon>
        <taxon>Arundineae</taxon>
        <taxon>Arundo</taxon>
    </lineage>
</organism>
<keyword evidence="1" id="KW-1133">Transmembrane helix</keyword>
<dbReference type="AlphaFoldDB" id="A0A0A9CKB1"/>
<evidence type="ECO:0000313" key="2">
    <source>
        <dbReference type="EMBL" id="JAD76006.1"/>
    </source>
</evidence>
<feature type="transmembrane region" description="Helical" evidence="1">
    <location>
        <begin position="6"/>
        <end position="26"/>
    </location>
</feature>
<evidence type="ECO:0000256" key="1">
    <source>
        <dbReference type="SAM" id="Phobius"/>
    </source>
</evidence>
<reference evidence="2" key="1">
    <citation type="submission" date="2014-09" db="EMBL/GenBank/DDBJ databases">
        <authorList>
            <person name="Magalhaes I.L.F."/>
            <person name="Oliveira U."/>
            <person name="Santos F.R."/>
            <person name="Vidigal T.H.D.A."/>
            <person name="Brescovit A.D."/>
            <person name="Santos A.J."/>
        </authorList>
    </citation>
    <scope>NUCLEOTIDE SEQUENCE</scope>
    <source>
        <tissue evidence="2">Shoot tissue taken approximately 20 cm above the soil surface</tissue>
    </source>
</reference>
<sequence>MVSFVTVAIDFLIILLLLNLVFFGLFEWITEVRFGEITLNLFFSKDYG</sequence>
<accession>A0A0A9CKB1</accession>
<protein>
    <submittedName>
        <fullName evidence="2">Uncharacterized protein</fullName>
    </submittedName>
</protein>
<proteinExistence type="predicted"/>
<reference evidence="2" key="2">
    <citation type="journal article" date="2015" name="Data Brief">
        <title>Shoot transcriptome of the giant reed, Arundo donax.</title>
        <authorList>
            <person name="Barrero R.A."/>
            <person name="Guerrero F.D."/>
            <person name="Moolhuijzen P."/>
            <person name="Goolsby J.A."/>
            <person name="Tidwell J."/>
            <person name="Bellgard S.E."/>
            <person name="Bellgard M.I."/>
        </authorList>
    </citation>
    <scope>NUCLEOTIDE SEQUENCE</scope>
    <source>
        <tissue evidence="2">Shoot tissue taken approximately 20 cm above the soil surface</tissue>
    </source>
</reference>
<dbReference type="EMBL" id="GBRH01221889">
    <property type="protein sequence ID" value="JAD76006.1"/>
    <property type="molecule type" value="Transcribed_RNA"/>
</dbReference>
<keyword evidence="1" id="KW-0812">Transmembrane</keyword>
<keyword evidence="1" id="KW-0472">Membrane</keyword>